<dbReference type="InterPro" id="IPR029052">
    <property type="entry name" value="Metallo-depent_PP-like"/>
</dbReference>
<dbReference type="Proteomes" id="UP000241592">
    <property type="component" value="Segment"/>
</dbReference>
<dbReference type="GO" id="GO:0016787">
    <property type="term" value="F:hydrolase activity"/>
    <property type="evidence" value="ECO:0007669"/>
    <property type="project" value="InterPro"/>
</dbReference>
<proteinExistence type="predicted"/>
<protein>
    <submittedName>
        <fullName evidence="2">Calcineurin-like phosphoesterase</fullName>
    </submittedName>
</protein>
<dbReference type="OrthoDB" id="18833at10239"/>
<evidence type="ECO:0000313" key="2">
    <source>
        <dbReference type="EMBL" id="ATW58005.1"/>
    </source>
</evidence>
<accession>A0A2H4P756</accession>
<dbReference type="InterPro" id="IPR050535">
    <property type="entry name" value="DNA_Repair-Maintenance_Comp"/>
</dbReference>
<dbReference type="InterPro" id="IPR004843">
    <property type="entry name" value="Calcineurin-like_PHP"/>
</dbReference>
<feature type="domain" description="Calcineurin-like phosphoesterase" evidence="1">
    <location>
        <begin position="4"/>
        <end position="204"/>
    </location>
</feature>
<dbReference type="EMBL" id="MG018927">
    <property type="protein sequence ID" value="ATW58005.1"/>
    <property type="molecule type" value="Genomic_DNA"/>
</dbReference>
<sequence length="362" mass="39698">MKPYGVISDVHCHSWSQFSRPLPSGVNSRLQDILDAFEMAAKHVLNSDGDTLFITGDLFHVRGSVSPKVLNPVKDAFAKQTKKGLKIVVLTGNHDLESRDSEALSNACEALSPIEGVTIVSKPRIFHDDFVVMIPWYDSLDTVRKHIADCIEEIEDLGDEAANYTLMLHVPVNGVLFGIPDHGFYAKELEKFGFQRVFSGHFHNHKKFEGEVYSVGALTHQTWGDVKSLAGHIIVDDTGVRHFKNNSPEFKDFDLAWDDDTAADECKGSFVRVRLGEADSDEIEMIRDHILGLGALGCNVDAIPVPKGTATARPAPGTAAPAAPTVRQSIVDWIRANSAASTSTDVEKLCMDIMTEVESITV</sequence>
<name>A0A2H4P756_9CAUD</name>
<dbReference type="SUPFAM" id="SSF56300">
    <property type="entry name" value="Metallo-dependent phosphatases"/>
    <property type="match status" value="1"/>
</dbReference>
<dbReference type="PANTHER" id="PTHR30337:SF0">
    <property type="entry name" value="NUCLEASE SBCCD SUBUNIT D"/>
    <property type="match status" value="1"/>
</dbReference>
<keyword evidence="3" id="KW-1185">Reference proteome</keyword>
<dbReference type="Pfam" id="PF00149">
    <property type="entry name" value="Metallophos"/>
    <property type="match status" value="1"/>
</dbReference>
<evidence type="ECO:0000313" key="3">
    <source>
        <dbReference type="Proteomes" id="UP000241592"/>
    </source>
</evidence>
<reference evidence="2 3" key="1">
    <citation type="submission" date="2017-09" db="EMBL/GenBank/DDBJ databases">
        <authorList>
            <person name="Ehlers B."/>
            <person name="Leendertz F.H."/>
        </authorList>
    </citation>
    <scope>NUCLEOTIDE SEQUENCE [LARGE SCALE GENOMIC DNA]</scope>
</reference>
<organism evidence="2 3">
    <name type="scientific">Pseudomonas phage nickie</name>
    <dbReference type="NCBI Taxonomy" id="2048977"/>
    <lineage>
        <taxon>Viruses</taxon>
        <taxon>Duplodnaviria</taxon>
        <taxon>Heunggongvirae</taxon>
        <taxon>Uroviricota</taxon>
        <taxon>Caudoviricetes</taxon>
        <taxon>Nickievirus</taxon>
        <taxon>Nickievirus nickie</taxon>
    </lineage>
</organism>
<gene>
    <name evidence="2" type="ORF">CNR34_00072</name>
</gene>
<dbReference type="PANTHER" id="PTHR30337">
    <property type="entry name" value="COMPONENT OF ATP-DEPENDENT DSDNA EXONUCLEASE"/>
    <property type="match status" value="1"/>
</dbReference>
<dbReference type="Gene3D" id="3.60.21.10">
    <property type="match status" value="1"/>
</dbReference>
<evidence type="ECO:0000259" key="1">
    <source>
        <dbReference type="Pfam" id="PF00149"/>
    </source>
</evidence>